<dbReference type="AlphaFoldDB" id="A0A4Y9Z560"/>
<name>A0A4Y9Z560_9AGAM</name>
<protein>
    <submittedName>
        <fullName evidence="1">Uncharacterized protein</fullName>
    </submittedName>
</protein>
<keyword evidence="2" id="KW-1185">Reference proteome</keyword>
<organism evidence="1 2">
    <name type="scientific">Dentipellis fragilis</name>
    <dbReference type="NCBI Taxonomy" id="205917"/>
    <lineage>
        <taxon>Eukaryota</taxon>
        <taxon>Fungi</taxon>
        <taxon>Dikarya</taxon>
        <taxon>Basidiomycota</taxon>
        <taxon>Agaricomycotina</taxon>
        <taxon>Agaricomycetes</taxon>
        <taxon>Russulales</taxon>
        <taxon>Hericiaceae</taxon>
        <taxon>Dentipellis</taxon>
    </lineage>
</organism>
<proteinExistence type="predicted"/>
<evidence type="ECO:0000313" key="2">
    <source>
        <dbReference type="Proteomes" id="UP000298327"/>
    </source>
</evidence>
<evidence type="ECO:0000313" key="1">
    <source>
        <dbReference type="EMBL" id="TFY68993.1"/>
    </source>
</evidence>
<accession>A0A4Y9Z560</accession>
<gene>
    <name evidence="1" type="ORF">EVG20_g3338</name>
</gene>
<sequence length="111" mass="12449">MRGAVYDIDKPGVEESAGDYVYFEPDVLFDRKSSTQLASWMTSKHLDCDPTVRRRQREHGFAFSSRSAGLFMSSERSPSTSITNVLWISSPGSLPHTCLLVQFQIPTPHTP</sequence>
<dbReference type="EMBL" id="SEOQ01000148">
    <property type="protein sequence ID" value="TFY68993.1"/>
    <property type="molecule type" value="Genomic_DNA"/>
</dbReference>
<reference evidence="1 2" key="1">
    <citation type="submission" date="2019-02" db="EMBL/GenBank/DDBJ databases">
        <title>Genome sequencing of the rare red list fungi Dentipellis fragilis.</title>
        <authorList>
            <person name="Buettner E."/>
            <person name="Kellner H."/>
        </authorList>
    </citation>
    <scope>NUCLEOTIDE SEQUENCE [LARGE SCALE GENOMIC DNA]</scope>
    <source>
        <strain evidence="1 2">DSM 105465</strain>
    </source>
</reference>
<comment type="caution">
    <text evidence="1">The sequence shown here is derived from an EMBL/GenBank/DDBJ whole genome shotgun (WGS) entry which is preliminary data.</text>
</comment>
<dbReference type="Proteomes" id="UP000298327">
    <property type="component" value="Unassembled WGS sequence"/>
</dbReference>